<dbReference type="EMBL" id="JAAAWO010000002">
    <property type="protein sequence ID" value="NDW14534.1"/>
    <property type="molecule type" value="Genomic_DNA"/>
</dbReference>
<dbReference type="RefSeq" id="WP_163105140.1">
    <property type="nucleotide sequence ID" value="NZ_JAAAWO010000002.1"/>
</dbReference>
<reference evidence="2 3" key="1">
    <citation type="submission" date="2020-01" db="EMBL/GenBank/DDBJ databases">
        <title>Genomes of bacteria type strains.</title>
        <authorList>
            <person name="Chen J."/>
            <person name="Zhu S."/>
            <person name="Yang J."/>
        </authorList>
    </citation>
    <scope>NUCLEOTIDE SEQUENCE [LARGE SCALE GENOMIC DNA]</scope>
    <source>
        <strain evidence="2 3">LMG 24078</strain>
    </source>
</reference>
<dbReference type="InterPro" id="IPR021307">
    <property type="entry name" value="DUF2884"/>
</dbReference>
<accession>A0A6N9TB60</accession>
<feature type="chain" id="PRO_5026788141" evidence="1">
    <location>
        <begin position="27"/>
        <end position="268"/>
    </location>
</feature>
<name>A0A6N9TB60_9ALTE</name>
<dbReference type="AlphaFoldDB" id="A0A6N9TB60"/>
<dbReference type="Proteomes" id="UP000471381">
    <property type="component" value="Unassembled WGS sequence"/>
</dbReference>
<evidence type="ECO:0000313" key="2">
    <source>
        <dbReference type="EMBL" id="NDW14534.1"/>
    </source>
</evidence>
<proteinExistence type="predicted"/>
<gene>
    <name evidence="2" type="ORF">GTQ48_03180</name>
</gene>
<feature type="signal peptide" evidence="1">
    <location>
        <begin position="1"/>
        <end position="26"/>
    </location>
</feature>
<organism evidence="2 3">
    <name type="scientific">Alteromonas genovensis</name>
    <dbReference type="NCBI Taxonomy" id="471225"/>
    <lineage>
        <taxon>Bacteria</taxon>
        <taxon>Pseudomonadati</taxon>
        <taxon>Pseudomonadota</taxon>
        <taxon>Gammaproteobacteria</taxon>
        <taxon>Alteromonadales</taxon>
        <taxon>Alteromonadaceae</taxon>
        <taxon>Alteromonas/Salinimonas group</taxon>
        <taxon>Alteromonas</taxon>
    </lineage>
</organism>
<keyword evidence="1" id="KW-0732">Signal</keyword>
<sequence length="268" mass="30042">MKYFPRFKPISILLCLLAGLPFSTQAEYTCNIDFAYGIAVNSDQLRVMDKTRTVVQINEQSQLFINGRWQTLNEEQRAWLSEYSNGLHYVVPKMIVLATEGVDLAIDTIEHVYLGLVGSDHDSYERLNTAMKRVQGRVKDKFRHASNHYFIGPGSLESVDEFVDSEIEAQLEEAISTSVGGILSAISGINTDNSEVNEEKVAAITRQLNTVGEGLDVGDKATTLRKKAEWFCEKLKRLDIAEENLRASLPAFEPYNIITSQTVQTANE</sequence>
<evidence type="ECO:0000313" key="3">
    <source>
        <dbReference type="Proteomes" id="UP000471381"/>
    </source>
</evidence>
<dbReference type="Pfam" id="PF11101">
    <property type="entry name" value="DUF2884"/>
    <property type="match status" value="1"/>
</dbReference>
<protein>
    <submittedName>
        <fullName evidence="2">DUF2884 family protein</fullName>
    </submittedName>
</protein>
<comment type="caution">
    <text evidence="2">The sequence shown here is derived from an EMBL/GenBank/DDBJ whole genome shotgun (WGS) entry which is preliminary data.</text>
</comment>
<keyword evidence="3" id="KW-1185">Reference proteome</keyword>
<evidence type="ECO:0000256" key="1">
    <source>
        <dbReference type="SAM" id="SignalP"/>
    </source>
</evidence>